<feature type="transmembrane region" description="Helical" evidence="5">
    <location>
        <begin position="168"/>
        <end position="189"/>
    </location>
</feature>
<dbReference type="Gene3D" id="1.20.1420.30">
    <property type="entry name" value="NCX, central ion-binding region"/>
    <property type="match status" value="1"/>
</dbReference>
<dbReference type="InterPro" id="IPR004837">
    <property type="entry name" value="NaCa_Exmemb"/>
</dbReference>
<organism evidence="7">
    <name type="scientific">uncultured marine group III euryarchaeote AD1000-40-D7</name>
    <dbReference type="NCBI Taxonomy" id="526640"/>
    <lineage>
        <taxon>Archaea</taxon>
        <taxon>Methanobacteriati</taxon>
        <taxon>Thermoplasmatota</taxon>
        <taxon>Thermoplasmata</taxon>
        <taxon>Candidatus Thermoprofundales</taxon>
        <taxon>environmental samples</taxon>
    </lineage>
</organism>
<protein>
    <submittedName>
        <fullName evidence="7">Na+1/Ca+1 antiporter CaCA family</fullName>
    </submittedName>
</protein>
<reference evidence="7" key="1">
    <citation type="journal article" date="2008" name="ISME J.">
        <title>Hindsight in the relative abundance, metabolic potential and genome dynamics of uncultivated marine archaea from comparative metagenomic analyses of bathypelagic plankton of different oceanic regions.</title>
        <authorList>
            <person name="Martin-Cuadrado A.B."/>
            <person name="Rodriguez-Valera F."/>
            <person name="Moreira D."/>
            <person name="Alba J.C."/>
            <person name="Ivars-Martinez E."/>
            <person name="Henn M.R."/>
            <person name="Talla E."/>
            <person name="Lopez-Garcia P."/>
        </authorList>
    </citation>
    <scope>NUCLEOTIDE SEQUENCE</scope>
</reference>
<name>B3V636_9ARCH</name>
<keyword evidence="2 5" id="KW-0812">Transmembrane</keyword>
<evidence type="ECO:0000256" key="4">
    <source>
        <dbReference type="ARBA" id="ARBA00023136"/>
    </source>
</evidence>
<evidence type="ECO:0000256" key="2">
    <source>
        <dbReference type="ARBA" id="ARBA00022692"/>
    </source>
</evidence>
<keyword evidence="4 5" id="KW-0472">Membrane</keyword>
<dbReference type="InterPro" id="IPR004481">
    <property type="entry name" value="K/Na/Ca-exchanger"/>
</dbReference>
<evidence type="ECO:0000256" key="3">
    <source>
        <dbReference type="ARBA" id="ARBA00022989"/>
    </source>
</evidence>
<feature type="transmembrane region" description="Helical" evidence="5">
    <location>
        <begin position="115"/>
        <end position="148"/>
    </location>
</feature>
<comment type="subcellular location">
    <subcellularLocation>
        <location evidence="1">Membrane</location>
        <topology evidence="1">Multi-pass membrane protein</topology>
    </subcellularLocation>
</comment>
<feature type="domain" description="Sodium/calcium exchanger membrane region" evidence="6">
    <location>
        <begin position="6"/>
        <end position="151"/>
    </location>
</feature>
<dbReference type="GO" id="GO:0005886">
    <property type="term" value="C:plasma membrane"/>
    <property type="evidence" value="ECO:0007669"/>
    <property type="project" value="TreeGrafter"/>
</dbReference>
<dbReference type="GO" id="GO:0008273">
    <property type="term" value="F:calcium, potassium:sodium antiporter activity"/>
    <property type="evidence" value="ECO:0007669"/>
    <property type="project" value="TreeGrafter"/>
</dbReference>
<keyword evidence="3 5" id="KW-1133">Transmembrane helix</keyword>
<feature type="transmembrane region" description="Helical" evidence="5">
    <location>
        <begin position="201"/>
        <end position="224"/>
    </location>
</feature>
<evidence type="ECO:0000313" key="7">
    <source>
        <dbReference type="EMBL" id="ACF09760.1"/>
    </source>
</evidence>
<feature type="transmembrane region" description="Helical" evidence="5">
    <location>
        <begin position="289"/>
        <end position="306"/>
    </location>
</feature>
<dbReference type="GO" id="GO:0006874">
    <property type="term" value="P:intracellular calcium ion homeostasis"/>
    <property type="evidence" value="ECO:0007669"/>
    <property type="project" value="TreeGrafter"/>
</dbReference>
<dbReference type="EMBL" id="EU686628">
    <property type="protein sequence ID" value="ACF09760.1"/>
    <property type="molecule type" value="Genomic_DNA"/>
</dbReference>
<feature type="transmembrane region" description="Helical" evidence="5">
    <location>
        <begin position="36"/>
        <end position="58"/>
    </location>
</feature>
<proteinExistence type="predicted"/>
<sequence>MSLIIVFVILIIGFIFLTKGADYFIENSAAFAEDRGISPHVVGVTIVAFGTSLPELLVSVISSFQDHNDLALGNIVGSNISNIGLVLASASFIFYYTLGSPIEPENNANKDSYVMLFAALLLIFFAQDNLISFSEGFVFFILYVLYLVSLYFRSSKPTQIESETNTSYPFLVGGLIGMLLGAQITIASAVEIASQLGVSEIVIGLSVVAIGTSLPELAGTVSAARMGHKEIAIGNVIGSNIANIFMVMGILAMINAIKVEQWVLDITLPLLILITVATLGLIRVPFGRLSGSILFGFFILFIYELTI</sequence>
<evidence type="ECO:0000259" key="6">
    <source>
        <dbReference type="Pfam" id="PF01699"/>
    </source>
</evidence>
<feature type="transmembrane region" description="Helical" evidence="5">
    <location>
        <begin position="262"/>
        <end position="282"/>
    </location>
</feature>
<dbReference type="InterPro" id="IPR044880">
    <property type="entry name" value="NCX_ion-bd_dom_sf"/>
</dbReference>
<dbReference type="GO" id="GO:0005262">
    <property type="term" value="F:calcium channel activity"/>
    <property type="evidence" value="ECO:0007669"/>
    <property type="project" value="TreeGrafter"/>
</dbReference>
<accession>B3V636</accession>
<dbReference type="NCBIfam" id="TIGR00367">
    <property type="entry name" value="calcium/sodium antiporter"/>
    <property type="match status" value="1"/>
</dbReference>
<dbReference type="AlphaFoldDB" id="B3V636"/>
<dbReference type="Pfam" id="PF01699">
    <property type="entry name" value="Na_Ca_ex"/>
    <property type="match status" value="2"/>
</dbReference>
<evidence type="ECO:0000256" key="1">
    <source>
        <dbReference type="ARBA" id="ARBA00004141"/>
    </source>
</evidence>
<evidence type="ECO:0000256" key="5">
    <source>
        <dbReference type="SAM" id="Phobius"/>
    </source>
</evidence>
<feature type="transmembrane region" description="Helical" evidence="5">
    <location>
        <begin position="70"/>
        <end position="95"/>
    </location>
</feature>
<feature type="transmembrane region" description="Helical" evidence="5">
    <location>
        <begin position="236"/>
        <end position="256"/>
    </location>
</feature>
<feature type="domain" description="Sodium/calcium exchanger membrane region" evidence="6">
    <location>
        <begin position="170"/>
        <end position="303"/>
    </location>
</feature>
<dbReference type="PANTHER" id="PTHR10846:SF8">
    <property type="entry name" value="INNER MEMBRANE PROTEIN YRBG"/>
    <property type="match status" value="1"/>
</dbReference>
<dbReference type="PANTHER" id="PTHR10846">
    <property type="entry name" value="SODIUM/POTASSIUM/CALCIUM EXCHANGER"/>
    <property type="match status" value="1"/>
</dbReference>